<dbReference type="InterPro" id="IPR016197">
    <property type="entry name" value="Chromo-like_dom_sf"/>
</dbReference>
<evidence type="ECO:0000313" key="2">
    <source>
        <dbReference type="EMBL" id="PKU59378.1"/>
    </source>
</evidence>
<dbReference type="Proteomes" id="UP000233837">
    <property type="component" value="Unassembled WGS sequence"/>
</dbReference>
<dbReference type="SUPFAM" id="SSF54160">
    <property type="entry name" value="Chromo domain-like"/>
    <property type="match status" value="1"/>
</dbReference>
<proteinExistence type="predicted"/>
<dbReference type="AlphaFoldDB" id="A0A2I0V7J4"/>
<organism evidence="2 3">
    <name type="scientific">Dendrobium catenatum</name>
    <dbReference type="NCBI Taxonomy" id="906689"/>
    <lineage>
        <taxon>Eukaryota</taxon>
        <taxon>Viridiplantae</taxon>
        <taxon>Streptophyta</taxon>
        <taxon>Embryophyta</taxon>
        <taxon>Tracheophyta</taxon>
        <taxon>Spermatophyta</taxon>
        <taxon>Magnoliopsida</taxon>
        <taxon>Liliopsida</taxon>
        <taxon>Asparagales</taxon>
        <taxon>Orchidaceae</taxon>
        <taxon>Epidendroideae</taxon>
        <taxon>Malaxideae</taxon>
        <taxon>Dendrobiinae</taxon>
        <taxon>Dendrobium</taxon>
    </lineage>
</organism>
<dbReference type="EMBL" id="KZ505489">
    <property type="protein sequence ID" value="PKU59378.1"/>
    <property type="molecule type" value="Genomic_DNA"/>
</dbReference>
<feature type="domain" description="Chromo" evidence="1">
    <location>
        <begin position="78"/>
        <end position="130"/>
    </location>
</feature>
<dbReference type="InterPro" id="IPR056924">
    <property type="entry name" value="SH3_Tf2-1"/>
</dbReference>
<evidence type="ECO:0000313" key="3">
    <source>
        <dbReference type="Proteomes" id="UP000233837"/>
    </source>
</evidence>
<keyword evidence="3" id="KW-1185">Reference proteome</keyword>
<accession>A0A2I0V7J4</accession>
<reference evidence="2 3" key="2">
    <citation type="journal article" date="2017" name="Nature">
        <title>The Apostasia genome and the evolution of orchids.</title>
        <authorList>
            <person name="Zhang G.Q."/>
            <person name="Liu K.W."/>
            <person name="Li Z."/>
            <person name="Lohaus R."/>
            <person name="Hsiao Y.Y."/>
            <person name="Niu S.C."/>
            <person name="Wang J.Y."/>
            <person name="Lin Y.C."/>
            <person name="Xu Q."/>
            <person name="Chen L.J."/>
            <person name="Yoshida K."/>
            <person name="Fujiwara S."/>
            <person name="Wang Z.W."/>
            <person name="Zhang Y.Q."/>
            <person name="Mitsuda N."/>
            <person name="Wang M."/>
            <person name="Liu G.H."/>
            <person name="Pecoraro L."/>
            <person name="Huang H.X."/>
            <person name="Xiao X.J."/>
            <person name="Lin M."/>
            <person name="Wu X.Y."/>
            <person name="Wu W.L."/>
            <person name="Chen Y.Y."/>
            <person name="Chang S.B."/>
            <person name="Sakamoto S."/>
            <person name="Ohme-Takagi M."/>
            <person name="Yagi M."/>
            <person name="Zeng S.J."/>
            <person name="Shen C.Y."/>
            <person name="Yeh C.M."/>
            <person name="Luo Y.B."/>
            <person name="Tsai W.C."/>
            <person name="Van de Peer Y."/>
            <person name="Liu Z.J."/>
        </authorList>
    </citation>
    <scope>NUCLEOTIDE SEQUENCE [LARGE SCALE GENOMIC DNA]</scope>
    <source>
        <tissue evidence="2">The whole plant</tissue>
    </source>
</reference>
<name>A0A2I0V7J4_9ASPA</name>
<dbReference type="InterPro" id="IPR023780">
    <property type="entry name" value="Chromo_domain"/>
</dbReference>
<gene>
    <name evidence="2" type="ORF">MA16_Dca029042</name>
</gene>
<dbReference type="Pfam" id="PF24626">
    <property type="entry name" value="SH3_Tf2-1"/>
    <property type="match status" value="1"/>
</dbReference>
<dbReference type="PANTHER" id="PTHR46148">
    <property type="entry name" value="CHROMO DOMAIN-CONTAINING PROTEIN"/>
    <property type="match status" value="1"/>
</dbReference>
<dbReference type="PROSITE" id="PS50013">
    <property type="entry name" value="CHROMO_2"/>
    <property type="match status" value="1"/>
</dbReference>
<dbReference type="PANTHER" id="PTHR46148:SF57">
    <property type="entry name" value="OS12G0499874 PROTEIN"/>
    <property type="match status" value="1"/>
</dbReference>
<dbReference type="InterPro" id="IPR000953">
    <property type="entry name" value="Chromo/chromo_shadow_dom"/>
</dbReference>
<reference evidence="2 3" key="1">
    <citation type="journal article" date="2016" name="Sci. Rep.">
        <title>The Dendrobium catenatum Lindl. genome sequence provides insights into polysaccharide synthase, floral development and adaptive evolution.</title>
        <authorList>
            <person name="Zhang G.Q."/>
            <person name="Xu Q."/>
            <person name="Bian C."/>
            <person name="Tsai W.C."/>
            <person name="Yeh C.M."/>
            <person name="Liu K.W."/>
            <person name="Yoshida K."/>
            <person name="Zhang L.S."/>
            <person name="Chang S.B."/>
            <person name="Chen F."/>
            <person name="Shi Y."/>
            <person name="Su Y.Y."/>
            <person name="Zhang Y.Q."/>
            <person name="Chen L.J."/>
            <person name="Yin Y."/>
            <person name="Lin M."/>
            <person name="Huang H."/>
            <person name="Deng H."/>
            <person name="Wang Z.W."/>
            <person name="Zhu S.L."/>
            <person name="Zhao X."/>
            <person name="Deng C."/>
            <person name="Niu S.C."/>
            <person name="Huang J."/>
            <person name="Wang M."/>
            <person name="Liu G.H."/>
            <person name="Yang H.J."/>
            <person name="Xiao X.J."/>
            <person name="Hsiao Y.Y."/>
            <person name="Wu W.L."/>
            <person name="Chen Y.Y."/>
            <person name="Mitsuda N."/>
            <person name="Ohme-Takagi M."/>
            <person name="Luo Y.B."/>
            <person name="Van de Peer Y."/>
            <person name="Liu Z.J."/>
        </authorList>
    </citation>
    <scope>NUCLEOTIDE SEQUENCE [LARGE SCALE GENOMIC DNA]</scope>
    <source>
        <tissue evidence="2">The whole plant</tissue>
    </source>
</reference>
<protein>
    <recommendedName>
        <fullName evidence="1">Chromo domain-containing protein</fullName>
    </recommendedName>
</protein>
<sequence length="130" mass="15476">MKGISRFGQSGKLSPRFIGPFEIIERVGPVAYKLKLPANMSDIHNIFHISMLRKWVTDESQKVPQNDIELQKDLTYVKEPETILERDVRRLRSRMIPFVKVQWKHRSIKQATWEKEADMRHKFPNLFEDK</sequence>
<dbReference type="Pfam" id="PF00385">
    <property type="entry name" value="Chromo"/>
    <property type="match status" value="1"/>
</dbReference>
<evidence type="ECO:0000259" key="1">
    <source>
        <dbReference type="PROSITE" id="PS50013"/>
    </source>
</evidence>